<comment type="caution">
    <text evidence="1">The sequence shown here is derived from an EMBL/GenBank/DDBJ whole genome shotgun (WGS) entry which is preliminary data.</text>
</comment>
<gene>
    <name evidence="1" type="ORF">ENG14_03420</name>
</gene>
<dbReference type="AlphaFoldDB" id="A0A7C0WRZ2"/>
<proteinExistence type="predicted"/>
<organism evidence="1">
    <name type="scientific">Thermodesulforhabdus norvegica</name>
    <dbReference type="NCBI Taxonomy" id="39841"/>
    <lineage>
        <taxon>Bacteria</taxon>
        <taxon>Pseudomonadati</taxon>
        <taxon>Thermodesulfobacteriota</taxon>
        <taxon>Syntrophobacteria</taxon>
        <taxon>Syntrophobacterales</taxon>
        <taxon>Thermodesulforhabdaceae</taxon>
        <taxon>Thermodesulforhabdus</taxon>
    </lineage>
</organism>
<sequence>MQRLNDGAGIKRVLKIEYWNGFRHQTVTWLARLLDCFVTELRWIRDFCDQVSEQTGRVVLSWHNATLGAAGGWAFLDCFLDWPWDLFQENSLLVVRWRDLLKSEDLMERLTRIWHIYFQRMFARKLQFLKRRRDFKNHLVSDFEENVDLDDGYYFPLEAAHWQNITRNQLSSWCLWEKRNWAKGWTFLSALIEQGYELLRDGVVRSVVIPRIDKFFASTARTRDIEYLTEALRNLCTLHGNKIIIMLWDDTTRTNNPSLYLAIEKLRAHKLPVGGLGIFEKGVLRSRNPEVEDVINMLKDYCVFVLRPVEKSAPNFYHLLQARDFGFFEEYAPSWRDGVVFIYTGTQVFCFPAIQTSFESYVPWVVLNGKALLFGQFLRELVKKKVSKTDISKLYKSMKLRNFYLKWAHLE</sequence>
<evidence type="ECO:0000313" key="1">
    <source>
        <dbReference type="EMBL" id="HDL89934.1"/>
    </source>
</evidence>
<name>A0A7C0WRZ2_9BACT</name>
<accession>A0A7C0WRZ2</accession>
<dbReference type="Proteomes" id="UP000886355">
    <property type="component" value="Unassembled WGS sequence"/>
</dbReference>
<dbReference type="EMBL" id="DQZW01000159">
    <property type="protein sequence ID" value="HDL89934.1"/>
    <property type="molecule type" value="Genomic_DNA"/>
</dbReference>
<reference evidence="1" key="1">
    <citation type="journal article" date="2020" name="mSystems">
        <title>Genome- and Community-Level Interaction Insights into Carbon Utilization and Element Cycling Functions of Hydrothermarchaeota in Hydrothermal Sediment.</title>
        <authorList>
            <person name="Zhou Z."/>
            <person name="Liu Y."/>
            <person name="Xu W."/>
            <person name="Pan J."/>
            <person name="Luo Z.H."/>
            <person name="Li M."/>
        </authorList>
    </citation>
    <scope>NUCLEOTIDE SEQUENCE [LARGE SCALE GENOMIC DNA]</scope>
    <source>
        <strain evidence="1">HyVt-19</strain>
    </source>
</reference>
<protein>
    <submittedName>
        <fullName evidence="1">Uncharacterized protein</fullName>
    </submittedName>
</protein>